<feature type="compositionally biased region" description="Basic and acidic residues" evidence="1">
    <location>
        <begin position="31"/>
        <end position="45"/>
    </location>
</feature>
<gene>
    <name evidence="2" type="ORF">ECRASSUSDP1_LOCUS29402</name>
</gene>
<evidence type="ECO:0000313" key="3">
    <source>
        <dbReference type="Proteomes" id="UP001295684"/>
    </source>
</evidence>
<dbReference type="AlphaFoldDB" id="A0AAD1YB16"/>
<organism evidence="2 3">
    <name type="scientific">Euplotes crassus</name>
    <dbReference type="NCBI Taxonomy" id="5936"/>
    <lineage>
        <taxon>Eukaryota</taxon>
        <taxon>Sar</taxon>
        <taxon>Alveolata</taxon>
        <taxon>Ciliophora</taxon>
        <taxon>Intramacronucleata</taxon>
        <taxon>Spirotrichea</taxon>
        <taxon>Hypotrichia</taxon>
        <taxon>Euplotida</taxon>
        <taxon>Euplotidae</taxon>
        <taxon>Moneuplotes</taxon>
    </lineage>
</organism>
<dbReference type="Proteomes" id="UP001295684">
    <property type="component" value="Unassembled WGS sequence"/>
</dbReference>
<evidence type="ECO:0000256" key="1">
    <source>
        <dbReference type="SAM" id="MobiDB-lite"/>
    </source>
</evidence>
<feature type="region of interest" description="Disordered" evidence="1">
    <location>
        <begin position="25"/>
        <end position="50"/>
    </location>
</feature>
<name>A0AAD1YB16_EUPCR</name>
<comment type="caution">
    <text evidence="2">The sequence shown here is derived from an EMBL/GenBank/DDBJ whole genome shotgun (WGS) entry which is preliminary data.</text>
</comment>
<protein>
    <submittedName>
        <fullName evidence="2">Uncharacterized protein</fullName>
    </submittedName>
</protein>
<accession>A0AAD1YB16</accession>
<evidence type="ECO:0000313" key="2">
    <source>
        <dbReference type="EMBL" id="CAI2387768.1"/>
    </source>
</evidence>
<keyword evidence="3" id="KW-1185">Reference proteome</keyword>
<proteinExistence type="predicted"/>
<sequence length="414" mass="48397">MKTVKEIMFEKDLAAIYLENKGMTFSSEDSETSHKSSDTSNESKERKRYRYKPKREKTAWNKITNFILNEDPNIFRRILRGMNTQFYEDFEDTALRAYKLDDLKPEDFNALKKIGIRRMNQTSLKTALMNDSGSEDEHIDPFKQVRDKEETVKELVRTRTLLKDKDIVVVEKPQIYTDLINAYRKCKETGYQPKRSFQQKIAEVHKANIDFKAEAAINKKFIQRNSIMMNPPKFHAQKFSAIRKRTQRGKELFAKRHATLHEVNEERKFSLKKVANITRASIKSLLAKKVLFEESQKPKIRYSINKFSDRGGYYKDLGKTNTSWLQGSNLSQKSKDNSKNRLFEKMAEGIPFRNKKNYSISGKPKLSASLRRSLLKKGQLRDRNRSLVAQFNSRGGSMDNRNRRVSIEVECMSP</sequence>
<reference evidence="2" key="1">
    <citation type="submission" date="2023-07" db="EMBL/GenBank/DDBJ databases">
        <authorList>
            <consortium name="AG Swart"/>
            <person name="Singh M."/>
            <person name="Singh A."/>
            <person name="Seah K."/>
            <person name="Emmerich C."/>
        </authorList>
    </citation>
    <scope>NUCLEOTIDE SEQUENCE</scope>
    <source>
        <strain evidence="2">DP1</strain>
    </source>
</reference>
<dbReference type="EMBL" id="CAMPGE010030255">
    <property type="protein sequence ID" value="CAI2387768.1"/>
    <property type="molecule type" value="Genomic_DNA"/>
</dbReference>